<keyword evidence="2" id="KW-1185">Reference proteome</keyword>
<reference evidence="2" key="1">
    <citation type="journal article" date="2017" name="Front. Plant Sci.">
        <title>Climate Clever Clovers: New Paradigm to Reduce the Environmental Footprint of Ruminants by Breeding Low Methanogenic Forages Utilizing Haplotype Variation.</title>
        <authorList>
            <person name="Kaur P."/>
            <person name="Appels R."/>
            <person name="Bayer P.E."/>
            <person name="Keeble-Gagnere G."/>
            <person name="Wang J."/>
            <person name="Hirakawa H."/>
            <person name="Shirasawa K."/>
            <person name="Vercoe P."/>
            <person name="Stefanova K."/>
            <person name="Durmic Z."/>
            <person name="Nichols P."/>
            <person name="Revell C."/>
            <person name="Isobe S.N."/>
            <person name="Edwards D."/>
            <person name="Erskine W."/>
        </authorList>
    </citation>
    <scope>NUCLEOTIDE SEQUENCE [LARGE SCALE GENOMIC DNA]</scope>
    <source>
        <strain evidence="2">cv. Daliak</strain>
    </source>
</reference>
<evidence type="ECO:0000313" key="1">
    <source>
        <dbReference type="EMBL" id="GAU34294.1"/>
    </source>
</evidence>
<protein>
    <submittedName>
        <fullName evidence="1">Uncharacterized protein</fullName>
    </submittedName>
</protein>
<dbReference type="Proteomes" id="UP000242715">
    <property type="component" value="Unassembled WGS sequence"/>
</dbReference>
<accession>A0A2Z6MNY6</accession>
<dbReference type="OrthoDB" id="29853at2759"/>
<evidence type="ECO:0000313" key="2">
    <source>
        <dbReference type="Proteomes" id="UP000242715"/>
    </source>
</evidence>
<organism evidence="1 2">
    <name type="scientific">Trifolium subterraneum</name>
    <name type="common">Subterranean clover</name>
    <dbReference type="NCBI Taxonomy" id="3900"/>
    <lineage>
        <taxon>Eukaryota</taxon>
        <taxon>Viridiplantae</taxon>
        <taxon>Streptophyta</taxon>
        <taxon>Embryophyta</taxon>
        <taxon>Tracheophyta</taxon>
        <taxon>Spermatophyta</taxon>
        <taxon>Magnoliopsida</taxon>
        <taxon>eudicotyledons</taxon>
        <taxon>Gunneridae</taxon>
        <taxon>Pentapetalae</taxon>
        <taxon>rosids</taxon>
        <taxon>fabids</taxon>
        <taxon>Fabales</taxon>
        <taxon>Fabaceae</taxon>
        <taxon>Papilionoideae</taxon>
        <taxon>50 kb inversion clade</taxon>
        <taxon>NPAAA clade</taxon>
        <taxon>Hologalegina</taxon>
        <taxon>IRL clade</taxon>
        <taxon>Trifolieae</taxon>
        <taxon>Trifolium</taxon>
    </lineage>
</organism>
<sequence length="98" mass="10742">MEGENHTLDVEHVMREQNVLAANEFIELFSDLKEGIASLIFVSPVLSASDNKGFVAHMDLIILKASLVSSSALTNGLGPFLNVKVESFVKVKDERILN</sequence>
<dbReference type="EMBL" id="DF973552">
    <property type="protein sequence ID" value="GAU34294.1"/>
    <property type="molecule type" value="Genomic_DNA"/>
</dbReference>
<dbReference type="AlphaFoldDB" id="A0A2Z6MNY6"/>
<proteinExistence type="predicted"/>
<gene>
    <name evidence="1" type="ORF">TSUD_20000</name>
</gene>
<name>A0A2Z6MNY6_TRISU</name>